<reference evidence="1 2" key="1">
    <citation type="submission" date="2016-10" db="EMBL/GenBank/DDBJ databases">
        <authorList>
            <person name="de Groot N.N."/>
        </authorList>
    </citation>
    <scope>NUCLEOTIDE SEQUENCE [LARGE SCALE GENOMIC DNA]</scope>
    <source>
        <strain evidence="1 2">CGMCC 4.5506</strain>
    </source>
</reference>
<dbReference type="Proteomes" id="UP000199494">
    <property type="component" value="Unassembled WGS sequence"/>
</dbReference>
<accession>A0A1G6WWB7</accession>
<keyword evidence="2" id="KW-1185">Reference proteome</keyword>
<evidence type="ECO:0000313" key="2">
    <source>
        <dbReference type="Proteomes" id="UP000199494"/>
    </source>
</evidence>
<dbReference type="EMBL" id="FMZE01000011">
    <property type="protein sequence ID" value="SDD69376.1"/>
    <property type="molecule type" value="Genomic_DNA"/>
</dbReference>
<name>A0A1G6WWB7_9PSEU</name>
<dbReference type="AlphaFoldDB" id="A0A1G6WWB7"/>
<organism evidence="1 2">
    <name type="scientific">Prauserella marina</name>
    <dbReference type="NCBI Taxonomy" id="530584"/>
    <lineage>
        <taxon>Bacteria</taxon>
        <taxon>Bacillati</taxon>
        <taxon>Actinomycetota</taxon>
        <taxon>Actinomycetes</taxon>
        <taxon>Pseudonocardiales</taxon>
        <taxon>Pseudonocardiaceae</taxon>
        <taxon>Prauserella</taxon>
    </lineage>
</organism>
<gene>
    <name evidence="1" type="ORF">SAMN05421630_111118</name>
</gene>
<evidence type="ECO:0000313" key="1">
    <source>
        <dbReference type="EMBL" id="SDD69376.1"/>
    </source>
</evidence>
<dbReference type="STRING" id="530584.SAMN05421630_111118"/>
<protein>
    <submittedName>
        <fullName evidence="1">Uncharacterized protein</fullName>
    </submittedName>
</protein>
<sequence>MPRARAIETAITARTGPLPTGRHCSFLPLTRDAAARVCRGERAERASAVLRLATEVESAAGDCWTVLLAGCDAPARWALSPRLRRLSEATSLYAGTSWWFAAGSVHRRKVASTQSHVEDAVADGDGQEFAKAFIGYDNAMACAVVCAQAARRGHRQ</sequence>
<proteinExistence type="predicted"/>